<protein>
    <recommendedName>
        <fullName evidence="4">Chlorhexidine efflux transporter domain-containing protein</fullName>
    </recommendedName>
</protein>
<keyword evidence="1" id="KW-1133">Transmembrane helix</keyword>
<feature type="transmembrane region" description="Helical" evidence="1">
    <location>
        <begin position="38"/>
        <end position="62"/>
    </location>
</feature>
<sequence length="80" mass="8737">MNADRARRLAEAAAEAGILLAVSALPIAWRTLDARLGVVLAGMFALLTAATYALHTVTFDCLRLTGDRQRGKFSYTQRKE</sequence>
<evidence type="ECO:0000313" key="3">
    <source>
        <dbReference type="Proteomes" id="UP000603200"/>
    </source>
</evidence>
<keyword evidence="1" id="KW-0472">Membrane</keyword>
<keyword evidence="1" id="KW-0812">Transmembrane</keyword>
<reference evidence="2 3" key="1">
    <citation type="submission" date="2021-01" db="EMBL/GenBank/DDBJ databases">
        <title>Whole genome shotgun sequence of Actinoplanes humidus NBRC 14915.</title>
        <authorList>
            <person name="Komaki H."/>
            <person name="Tamura T."/>
        </authorList>
    </citation>
    <scope>NUCLEOTIDE SEQUENCE [LARGE SCALE GENOMIC DNA]</scope>
    <source>
        <strain evidence="2 3">NBRC 14915</strain>
    </source>
</reference>
<gene>
    <name evidence="2" type="ORF">Ahu01nite_071820</name>
</gene>
<comment type="caution">
    <text evidence="2">The sequence shown here is derived from an EMBL/GenBank/DDBJ whole genome shotgun (WGS) entry which is preliminary data.</text>
</comment>
<accession>A0ABQ3ZZP1</accession>
<name>A0ABQ3ZZP1_9ACTN</name>
<evidence type="ECO:0000313" key="2">
    <source>
        <dbReference type="EMBL" id="GIE24080.1"/>
    </source>
</evidence>
<dbReference type="EMBL" id="BOMN01000102">
    <property type="protein sequence ID" value="GIE24080.1"/>
    <property type="molecule type" value="Genomic_DNA"/>
</dbReference>
<dbReference type="Proteomes" id="UP000603200">
    <property type="component" value="Unassembled WGS sequence"/>
</dbReference>
<organism evidence="2 3">
    <name type="scientific">Winogradskya humida</name>
    <dbReference type="NCBI Taxonomy" id="113566"/>
    <lineage>
        <taxon>Bacteria</taxon>
        <taxon>Bacillati</taxon>
        <taxon>Actinomycetota</taxon>
        <taxon>Actinomycetes</taxon>
        <taxon>Micromonosporales</taxon>
        <taxon>Micromonosporaceae</taxon>
        <taxon>Winogradskya</taxon>
    </lineage>
</organism>
<dbReference type="RefSeq" id="WP_203841121.1">
    <property type="nucleotide sequence ID" value="NZ_BAAATV010000012.1"/>
</dbReference>
<evidence type="ECO:0008006" key="4">
    <source>
        <dbReference type="Google" id="ProtNLM"/>
    </source>
</evidence>
<evidence type="ECO:0000256" key="1">
    <source>
        <dbReference type="SAM" id="Phobius"/>
    </source>
</evidence>
<keyword evidence="3" id="KW-1185">Reference proteome</keyword>
<proteinExistence type="predicted"/>